<evidence type="ECO:0000256" key="6">
    <source>
        <dbReference type="ARBA" id="ARBA00023136"/>
    </source>
</evidence>
<feature type="domain" description="ABC transmembrane type-1" evidence="8">
    <location>
        <begin position="98"/>
        <end position="298"/>
    </location>
</feature>
<protein>
    <submittedName>
        <fullName evidence="9">ABC transporter permease</fullName>
    </submittedName>
</protein>
<evidence type="ECO:0000256" key="1">
    <source>
        <dbReference type="ARBA" id="ARBA00004651"/>
    </source>
</evidence>
<keyword evidence="4 7" id="KW-0812">Transmembrane</keyword>
<dbReference type="InterPro" id="IPR035906">
    <property type="entry name" value="MetI-like_sf"/>
</dbReference>
<accession>A0A3L7AV48</accession>
<comment type="similarity">
    <text evidence="7">Belongs to the binding-protein-dependent transport system permease family.</text>
</comment>
<comment type="caution">
    <text evidence="9">The sequence shown here is derived from an EMBL/GenBank/DDBJ whole genome shotgun (WGS) entry which is preliminary data.</text>
</comment>
<name>A0A3L7AV48_9MICO</name>
<dbReference type="PANTHER" id="PTHR43163">
    <property type="entry name" value="DIPEPTIDE TRANSPORT SYSTEM PERMEASE PROTEIN DPPB-RELATED"/>
    <property type="match status" value="1"/>
</dbReference>
<organism evidence="9 10">
    <name type="scientific">Mycetocola lacteus</name>
    <dbReference type="NCBI Taxonomy" id="76637"/>
    <lineage>
        <taxon>Bacteria</taxon>
        <taxon>Bacillati</taxon>
        <taxon>Actinomycetota</taxon>
        <taxon>Actinomycetes</taxon>
        <taxon>Micrococcales</taxon>
        <taxon>Microbacteriaceae</taxon>
        <taxon>Mycetocola</taxon>
    </lineage>
</organism>
<feature type="transmembrane region" description="Helical" evidence="7">
    <location>
        <begin position="236"/>
        <end position="255"/>
    </location>
</feature>
<comment type="subcellular location">
    <subcellularLocation>
        <location evidence="1 7">Cell membrane</location>
        <topology evidence="1 7">Multi-pass membrane protein</topology>
    </subcellularLocation>
</comment>
<proteinExistence type="inferred from homology"/>
<evidence type="ECO:0000256" key="2">
    <source>
        <dbReference type="ARBA" id="ARBA00022448"/>
    </source>
</evidence>
<evidence type="ECO:0000259" key="8">
    <source>
        <dbReference type="PROSITE" id="PS50928"/>
    </source>
</evidence>
<evidence type="ECO:0000256" key="3">
    <source>
        <dbReference type="ARBA" id="ARBA00022475"/>
    </source>
</evidence>
<dbReference type="PROSITE" id="PS50928">
    <property type="entry name" value="ABC_TM1"/>
    <property type="match status" value="1"/>
</dbReference>
<reference evidence="9 10" key="1">
    <citation type="submission" date="2018-10" db="EMBL/GenBank/DDBJ databases">
        <authorList>
            <person name="Li J."/>
        </authorList>
    </citation>
    <scope>NUCLEOTIDE SEQUENCE [LARGE SCALE GENOMIC DNA]</scope>
    <source>
        <strain evidence="9 10">JCM 11654</strain>
    </source>
</reference>
<dbReference type="GO" id="GO:0071916">
    <property type="term" value="F:dipeptide transmembrane transporter activity"/>
    <property type="evidence" value="ECO:0007669"/>
    <property type="project" value="TreeGrafter"/>
</dbReference>
<keyword evidence="3" id="KW-1003">Cell membrane</keyword>
<dbReference type="Pfam" id="PF19300">
    <property type="entry name" value="BPD_transp_1_N"/>
    <property type="match status" value="1"/>
</dbReference>
<dbReference type="CDD" id="cd06261">
    <property type="entry name" value="TM_PBP2"/>
    <property type="match status" value="1"/>
</dbReference>
<feature type="transmembrane region" description="Helical" evidence="7">
    <location>
        <begin position="172"/>
        <end position="191"/>
    </location>
</feature>
<keyword evidence="5 7" id="KW-1133">Transmembrane helix</keyword>
<feature type="transmembrane region" description="Helical" evidence="7">
    <location>
        <begin position="7"/>
        <end position="27"/>
    </location>
</feature>
<dbReference type="PANTHER" id="PTHR43163:SF6">
    <property type="entry name" value="DIPEPTIDE TRANSPORT SYSTEM PERMEASE PROTEIN DPPB-RELATED"/>
    <property type="match status" value="1"/>
</dbReference>
<dbReference type="InterPro" id="IPR045621">
    <property type="entry name" value="BPD_transp_1_N"/>
</dbReference>
<dbReference type="GO" id="GO:0005886">
    <property type="term" value="C:plasma membrane"/>
    <property type="evidence" value="ECO:0007669"/>
    <property type="project" value="UniProtKB-SubCell"/>
</dbReference>
<keyword evidence="6 7" id="KW-0472">Membrane</keyword>
<feature type="transmembrane region" description="Helical" evidence="7">
    <location>
        <begin position="275"/>
        <end position="298"/>
    </location>
</feature>
<evidence type="ECO:0000313" key="9">
    <source>
        <dbReference type="EMBL" id="RLP83378.1"/>
    </source>
</evidence>
<keyword evidence="2 7" id="KW-0813">Transport</keyword>
<sequence length="312" mass="33150">MVWRIGAQLLGAIVVLFAVVTLTYFALKLVPGDPVLAILGGGGAAPSDATVAAVRAQYGLDLPVYQQYLNYLAGVFRGDLGTSYIFKRPVLDYLGPQVWPTLQLTLASVALAWLISLALTLLTVRRGRVADAIGNAVEVLFAAIPPFWIGIILLVVFSFTLGWFPVAGNADLRALVLPALALAIPLAGFLAQVTRSSFAEALDQPFVLSARARGASTTGVRIRHALRHALLPGLELSGWAVGSLISGAVVAEVIFSRQGLGRSLVDAIVARDTPVVLAVVFFIALVYVVVNILVELLVRVVDPRLIRKRAAA</sequence>
<evidence type="ECO:0000256" key="4">
    <source>
        <dbReference type="ARBA" id="ARBA00022692"/>
    </source>
</evidence>
<evidence type="ECO:0000313" key="10">
    <source>
        <dbReference type="Proteomes" id="UP000269438"/>
    </source>
</evidence>
<dbReference type="Pfam" id="PF00528">
    <property type="entry name" value="BPD_transp_1"/>
    <property type="match status" value="1"/>
</dbReference>
<evidence type="ECO:0000256" key="5">
    <source>
        <dbReference type="ARBA" id="ARBA00022989"/>
    </source>
</evidence>
<dbReference type="Gene3D" id="1.10.3720.10">
    <property type="entry name" value="MetI-like"/>
    <property type="match status" value="1"/>
</dbReference>
<dbReference type="InterPro" id="IPR000515">
    <property type="entry name" value="MetI-like"/>
</dbReference>
<feature type="transmembrane region" description="Helical" evidence="7">
    <location>
        <begin position="136"/>
        <end position="166"/>
    </location>
</feature>
<dbReference type="AlphaFoldDB" id="A0A3L7AV48"/>
<evidence type="ECO:0000256" key="7">
    <source>
        <dbReference type="RuleBase" id="RU363032"/>
    </source>
</evidence>
<dbReference type="EMBL" id="RCUY01000005">
    <property type="protein sequence ID" value="RLP83378.1"/>
    <property type="molecule type" value="Genomic_DNA"/>
</dbReference>
<dbReference type="Proteomes" id="UP000269438">
    <property type="component" value="Unassembled WGS sequence"/>
</dbReference>
<dbReference type="OrthoDB" id="9778910at2"/>
<gene>
    <name evidence="9" type="ORF">D9V34_07805</name>
</gene>
<dbReference type="SUPFAM" id="SSF161098">
    <property type="entry name" value="MetI-like"/>
    <property type="match status" value="1"/>
</dbReference>
<keyword evidence="10" id="KW-1185">Reference proteome</keyword>
<feature type="transmembrane region" description="Helical" evidence="7">
    <location>
        <begin position="102"/>
        <end position="124"/>
    </location>
</feature>